<dbReference type="InterPro" id="IPR029068">
    <property type="entry name" value="Glyas_Bleomycin-R_OHBP_Dase"/>
</dbReference>
<feature type="region of interest" description="Disordered" evidence="2">
    <location>
        <begin position="86"/>
        <end position="110"/>
    </location>
</feature>
<organism evidence="4 5">
    <name type="scientific">Pelagibacterium luteolum</name>
    <dbReference type="NCBI Taxonomy" id="440168"/>
    <lineage>
        <taxon>Bacteria</taxon>
        <taxon>Pseudomonadati</taxon>
        <taxon>Pseudomonadota</taxon>
        <taxon>Alphaproteobacteria</taxon>
        <taxon>Hyphomicrobiales</taxon>
        <taxon>Devosiaceae</taxon>
        <taxon>Pelagibacterium</taxon>
    </lineage>
</organism>
<dbReference type="SUPFAM" id="SSF54593">
    <property type="entry name" value="Glyoxalase/Bleomycin resistance protein/Dihydroxybiphenyl dioxygenase"/>
    <property type="match status" value="1"/>
</dbReference>
<feature type="compositionally biased region" description="Basic and acidic residues" evidence="2">
    <location>
        <begin position="93"/>
        <end position="109"/>
    </location>
</feature>
<dbReference type="PANTHER" id="PTHR36113:SF6">
    <property type="entry name" value="FOSFOMYCIN RESISTANCE PROTEIN FOSX"/>
    <property type="match status" value="1"/>
</dbReference>
<dbReference type="InterPro" id="IPR051332">
    <property type="entry name" value="Fosfomycin_Res_Enzymes"/>
</dbReference>
<dbReference type="RefSeq" id="WP_176762699.1">
    <property type="nucleotide sequence ID" value="NZ_FNCS01000011.1"/>
</dbReference>
<dbReference type="PANTHER" id="PTHR36113">
    <property type="entry name" value="LYASE, PUTATIVE-RELATED-RELATED"/>
    <property type="match status" value="1"/>
</dbReference>
<keyword evidence="5" id="KW-1185">Reference proteome</keyword>
<evidence type="ECO:0000313" key="4">
    <source>
        <dbReference type="EMBL" id="SDG89002.1"/>
    </source>
</evidence>
<dbReference type="InterPro" id="IPR004360">
    <property type="entry name" value="Glyas_Fos-R_dOase_dom"/>
</dbReference>
<dbReference type="Proteomes" id="UP000199495">
    <property type="component" value="Unassembled WGS sequence"/>
</dbReference>
<evidence type="ECO:0000256" key="1">
    <source>
        <dbReference type="ARBA" id="ARBA00022723"/>
    </source>
</evidence>
<protein>
    <submittedName>
        <fullName evidence="4">Glyoxylase I family protein</fullName>
    </submittedName>
</protein>
<keyword evidence="1" id="KW-0479">Metal-binding</keyword>
<dbReference type="GO" id="GO:0046872">
    <property type="term" value="F:metal ion binding"/>
    <property type="evidence" value="ECO:0007669"/>
    <property type="project" value="UniProtKB-KW"/>
</dbReference>
<dbReference type="EMBL" id="FNCS01000011">
    <property type="protein sequence ID" value="SDG89002.1"/>
    <property type="molecule type" value="Genomic_DNA"/>
</dbReference>
<name>A0A1G7XXQ8_9HYPH</name>
<dbReference type="Gene3D" id="3.10.180.10">
    <property type="entry name" value="2,3-Dihydroxybiphenyl 1,2-Dioxygenase, domain 1"/>
    <property type="match status" value="1"/>
</dbReference>
<dbReference type="InterPro" id="IPR037523">
    <property type="entry name" value="VOC_core"/>
</dbReference>
<dbReference type="PROSITE" id="PS51819">
    <property type="entry name" value="VOC"/>
    <property type="match status" value="1"/>
</dbReference>
<proteinExistence type="predicted"/>
<accession>A0A1G7XXQ8</accession>
<dbReference type="STRING" id="440168.SAMN04487974_11170"/>
<evidence type="ECO:0000313" key="5">
    <source>
        <dbReference type="Proteomes" id="UP000199495"/>
    </source>
</evidence>
<sequence length="130" mass="14806">MIVGIDHIEIIVRDVEEYVAFYEKMGFKLLRWTDHHGRSAELQLPGDNQPIIEIHTVVGEENPGINHISYRCQDIDSTYDDFKAKGLPMTKPKASDTGRKNAHMRDPDGWRLQFSDTVRGEIPGNQEVAS</sequence>
<evidence type="ECO:0000259" key="3">
    <source>
        <dbReference type="PROSITE" id="PS51819"/>
    </source>
</evidence>
<gene>
    <name evidence="4" type="ORF">SAMN04487974_11170</name>
</gene>
<dbReference type="AlphaFoldDB" id="A0A1G7XXQ8"/>
<evidence type="ECO:0000256" key="2">
    <source>
        <dbReference type="SAM" id="MobiDB-lite"/>
    </source>
</evidence>
<feature type="domain" description="VOC" evidence="3">
    <location>
        <begin position="4"/>
        <end position="117"/>
    </location>
</feature>
<reference evidence="4 5" key="1">
    <citation type="submission" date="2016-10" db="EMBL/GenBank/DDBJ databases">
        <authorList>
            <person name="de Groot N.N."/>
        </authorList>
    </citation>
    <scope>NUCLEOTIDE SEQUENCE [LARGE SCALE GENOMIC DNA]</scope>
    <source>
        <strain evidence="4 5">CGMCC 1.10267</strain>
    </source>
</reference>
<dbReference type="Pfam" id="PF00903">
    <property type="entry name" value="Glyoxalase"/>
    <property type="match status" value="1"/>
</dbReference>
<dbReference type="CDD" id="cd06587">
    <property type="entry name" value="VOC"/>
    <property type="match status" value="1"/>
</dbReference>